<dbReference type="AlphaFoldDB" id="Q1Q0G9"/>
<name>Q1Q0G9_KUEST</name>
<organism evidence="2">
    <name type="scientific">Kuenenia stuttgartiensis</name>
    <dbReference type="NCBI Taxonomy" id="174633"/>
    <lineage>
        <taxon>Bacteria</taxon>
        <taxon>Pseudomonadati</taxon>
        <taxon>Planctomycetota</taxon>
        <taxon>Candidatus Brocadiia</taxon>
        <taxon>Candidatus Brocadiales</taxon>
        <taxon>Candidatus Brocadiaceae</taxon>
        <taxon>Candidatus Kuenenia</taxon>
    </lineage>
</organism>
<dbReference type="Proteomes" id="UP000501926">
    <property type="component" value="Chromosome"/>
</dbReference>
<evidence type="ECO:0000313" key="3">
    <source>
        <dbReference type="EMBL" id="QII10620.1"/>
    </source>
</evidence>
<reference evidence="2" key="1">
    <citation type="journal article" date="2006" name="Nature">
        <title>Deciphering the evolution and metabolism of an anammox bacterium from a community genome.</title>
        <authorList>
            <person name="Strous M."/>
            <person name="Pelletier E."/>
            <person name="Mangenot S."/>
            <person name="Rattei T."/>
            <person name="Lehner A."/>
            <person name="Taylor M.W."/>
            <person name="Horn M."/>
            <person name="Daims H."/>
            <person name="Bartol-Mavel D."/>
            <person name="Wincker P."/>
            <person name="Barbe V."/>
            <person name="Fonknechten N."/>
            <person name="Vallenet D."/>
            <person name="Segurens B."/>
            <person name="Schenowitz-Truong C."/>
            <person name="Medigue C."/>
            <person name="Collingro A."/>
            <person name="Snel B."/>
            <person name="Dutilh B.E."/>
            <person name="OpDenCamp H.J.M."/>
            <person name="vanDerDrift C."/>
            <person name="Cirpus I."/>
            <person name="vanDePas-Schoonen K.T."/>
            <person name="Harhangi H.R."/>
            <person name="vanNiftrik L."/>
            <person name="Schmid M."/>
            <person name="Keltjens J."/>
            <person name="vanDeVossenberg J."/>
            <person name="Kartal B."/>
            <person name="Meier H."/>
            <person name="Frishman D."/>
            <person name="Huynen M.A."/>
            <person name="Mewes H."/>
            <person name="Weissenbach J."/>
            <person name="Jetten M.S.M."/>
            <person name="Wagner M."/>
            <person name="LePaslier D."/>
        </authorList>
    </citation>
    <scope>NUCLEOTIDE SEQUENCE</scope>
</reference>
<sequence>MGSVPLINCVVKKEQYVCLVCGYNIVGYYPDNCPFCGAPKEKFITSAECSAKFKVMGTPVNEKVTRLNSFPALGLEHAAYRIETGDKSFWIDCPSCFDNRLEPVDAIIFTHHHFLGASNQYREFFKSQVRIHDLDSAHRICAGFTFDVKFKENFFEKGIEAFHSGGHTPGFTFYIFENILLICDYVFVQKEGMIFNPYGPQRETRECAFIIDKILQNREISKVCGYNYVLEYREWRDKFNGLLV</sequence>
<dbReference type="SUPFAM" id="SSF57802">
    <property type="entry name" value="Rubredoxin-like"/>
    <property type="match status" value="1"/>
</dbReference>
<evidence type="ECO:0000313" key="2">
    <source>
        <dbReference type="EMBL" id="CAJ72032.1"/>
    </source>
</evidence>
<dbReference type="InterPro" id="IPR024934">
    <property type="entry name" value="Rubredoxin-like_dom"/>
</dbReference>
<reference evidence="2" key="2">
    <citation type="submission" date="2006-01" db="EMBL/GenBank/DDBJ databases">
        <authorList>
            <person name="Genoscope"/>
        </authorList>
    </citation>
    <scope>NUCLEOTIDE SEQUENCE</scope>
</reference>
<reference evidence="3 4" key="3">
    <citation type="submission" date="2020-02" db="EMBL/GenBank/DDBJ databases">
        <title>Newly sequenced genome of strain CSTR1 showed variability in Candidatus Kuenenia stuttgartiensis genomes.</title>
        <authorList>
            <person name="Ding C."/>
            <person name="Adrian L."/>
        </authorList>
    </citation>
    <scope>NUCLEOTIDE SEQUENCE [LARGE SCALE GENOMIC DNA]</scope>
    <source>
        <strain evidence="3 4">CSTR1</strain>
    </source>
</reference>
<dbReference type="EMBL" id="CT573072">
    <property type="protein sequence ID" value="CAJ72032.1"/>
    <property type="molecule type" value="Genomic_DNA"/>
</dbReference>
<gene>
    <name evidence="3" type="ORF">KsCSTR_12410</name>
    <name evidence="2" type="ORF">kustd1287</name>
</gene>
<dbReference type="RefSeq" id="WP_230410026.1">
    <property type="nucleotide sequence ID" value="NZ_OCTL01000095.1"/>
</dbReference>
<protein>
    <recommendedName>
        <fullName evidence="1">Rubredoxin-like domain-containing protein</fullName>
    </recommendedName>
</protein>
<feature type="domain" description="Rubredoxin-like" evidence="1">
    <location>
        <begin position="13"/>
        <end position="46"/>
    </location>
</feature>
<dbReference type="Pfam" id="PF21349">
    <property type="entry name" value="RUBY_RBDX"/>
    <property type="match status" value="1"/>
</dbReference>
<dbReference type="SUPFAM" id="SSF56281">
    <property type="entry name" value="Metallo-hydrolase/oxidoreductase"/>
    <property type="match status" value="1"/>
</dbReference>
<accession>Q1Q0G9</accession>
<dbReference type="InterPro" id="IPR048574">
    <property type="entry name" value="RUBY_RBDX"/>
</dbReference>
<dbReference type="InterPro" id="IPR036866">
    <property type="entry name" value="RibonucZ/Hydroxyglut_hydro"/>
</dbReference>
<dbReference type="Gene3D" id="2.20.28.10">
    <property type="match status" value="1"/>
</dbReference>
<evidence type="ECO:0000259" key="1">
    <source>
        <dbReference type="PROSITE" id="PS50903"/>
    </source>
</evidence>
<proteinExistence type="predicted"/>
<dbReference type="Gene3D" id="3.60.15.10">
    <property type="entry name" value="Ribonuclease Z/Hydroxyacylglutathione hydrolase-like"/>
    <property type="match status" value="1"/>
</dbReference>
<dbReference type="CDD" id="cd06262">
    <property type="entry name" value="metallo-hydrolase-like_MBL-fold"/>
    <property type="match status" value="1"/>
</dbReference>
<dbReference type="EMBL" id="CP049055">
    <property type="protein sequence ID" value="QII10620.1"/>
    <property type="molecule type" value="Genomic_DNA"/>
</dbReference>
<evidence type="ECO:0000313" key="4">
    <source>
        <dbReference type="Proteomes" id="UP000501926"/>
    </source>
</evidence>
<dbReference type="PROSITE" id="PS50903">
    <property type="entry name" value="RUBREDOXIN_LIKE"/>
    <property type="match status" value="1"/>
</dbReference>
<dbReference type="GO" id="GO:0005506">
    <property type="term" value="F:iron ion binding"/>
    <property type="evidence" value="ECO:0007669"/>
    <property type="project" value="InterPro"/>
</dbReference>